<evidence type="ECO:0000313" key="4">
    <source>
        <dbReference type="Proteomes" id="UP001642502"/>
    </source>
</evidence>
<dbReference type="InterPro" id="IPR033473">
    <property type="entry name" value="Atos-like_C"/>
</dbReference>
<keyword evidence="4" id="KW-1185">Reference proteome</keyword>
<gene>
    <name evidence="3" type="ORF">SEPCBS119000_002217</name>
</gene>
<evidence type="ECO:0000259" key="2">
    <source>
        <dbReference type="Pfam" id="PF13889"/>
    </source>
</evidence>
<feature type="region of interest" description="Disordered" evidence="1">
    <location>
        <begin position="1"/>
        <end position="21"/>
    </location>
</feature>
<dbReference type="PANTHER" id="PTHR13199">
    <property type="entry name" value="GH03947P"/>
    <property type="match status" value="1"/>
</dbReference>
<feature type="compositionally biased region" description="Basic and acidic residues" evidence="1">
    <location>
        <begin position="1"/>
        <end position="13"/>
    </location>
</feature>
<dbReference type="InterPro" id="IPR051506">
    <property type="entry name" value="ATOS_Transcription_Regulators"/>
</dbReference>
<dbReference type="Pfam" id="PF13889">
    <property type="entry name" value="Chromosome_seg"/>
    <property type="match status" value="1"/>
</dbReference>
<comment type="caution">
    <text evidence="3">The sequence shown here is derived from an EMBL/GenBank/DDBJ whole genome shotgun (WGS) entry which is preliminary data.</text>
</comment>
<evidence type="ECO:0000256" key="1">
    <source>
        <dbReference type="SAM" id="MobiDB-lite"/>
    </source>
</evidence>
<protein>
    <recommendedName>
        <fullName evidence="2">Atos-like C-terminal domain-containing protein</fullName>
    </recommendedName>
</protein>
<dbReference type="Proteomes" id="UP001642502">
    <property type="component" value="Unassembled WGS sequence"/>
</dbReference>
<accession>A0ABP0DG66</accession>
<reference evidence="3 4" key="1">
    <citation type="submission" date="2024-01" db="EMBL/GenBank/DDBJ databases">
        <authorList>
            <person name="Allen C."/>
            <person name="Tagirdzhanova G."/>
        </authorList>
    </citation>
    <scope>NUCLEOTIDE SEQUENCE [LARGE SCALE GENOMIC DNA]</scope>
    <source>
        <strain evidence="3 4">CBS 119000</strain>
    </source>
</reference>
<dbReference type="EMBL" id="CAWUON010000021">
    <property type="protein sequence ID" value="CAK7266804.1"/>
    <property type="molecule type" value="Genomic_DNA"/>
</dbReference>
<feature type="region of interest" description="Disordered" evidence="1">
    <location>
        <begin position="48"/>
        <end position="70"/>
    </location>
</feature>
<organism evidence="3 4">
    <name type="scientific">Sporothrix epigloea</name>
    <dbReference type="NCBI Taxonomy" id="1892477"/>
    <lineage>
        <taxon>Eukaryota</taxon>
        <taxon>Fungi</taxon>
        <taxon>Dikarya</taxon>
        <taxon>Ascomycota</taxon>
        <taxon>Pezizomycotina</taxon>
        <taxon>Sordariomycetes</taxon>
        <taxon>Sordariomycetidae</taxon>
        <taxon>Ophiostomatales</taxon>
        <taxon>Ophiostomataceae</taxon>
        <taxon>Sporothrix</taxon>
    </lineage>
</organism>
<proteinExistence type="predicted"/>
<name>A0ABP0DG66_9PEZI</name>
<feature type="domain" description="Atos-like C-terminal" evidence="2">
    <location>
        <begin position="137"/>
        <end position="189"/>
    </location>
</feature>
<feature type="region of interest" description="Disordered" evidence="1">
    <location>
        <begin position="308"/>
        <end position="337"/>
    </location>
</feature>
<evidence type="ECO:0000313" key="3">
    <source>
        <dbReference type="EMBL" id="CAK7266804.1"/>
    </source>
</evidence>
<sequence>MELKSDKVGRSDDSEAPALDAIPIEEDIAMEDMQVEHFNLSAAEAQKPAITAPRSHKRQSHGLKAPPGGSYRIPEQGQLQIIIKNQNKTAVKLFLVPYNLTGMEPGKKTFIRQRSYSAGSVIDNIPVANGTSSDRAVLRYLIHLHICCPSRGRYYLYKSIRVVFANRVPDGKENLRNELSFPEPRYSPYKPVRAMPPPPSLPGAAGSHAALATEKAYRRRSSGFAFTSHGVSQGFDAFGITHPPIPVATPSSNLSKSASSASLQPWSQQTAVASPGSEQAAKTVIRAREFKKTLDFKKLINIEHFPERHLEGEESSGNCSQGSAVHKPNSLQPKELGDGKTDYVDIAFSTEGDHASCEGLLSQRLRTLEVKKTPSID</sequence>
<dbReference type="PANTHER" id="PTHR13199:SF11">
    <property type="entry name" value="PROTEIN ATOSSA"/>
    <property type="match status" value="1"/>
</dbReference>